<organism evidence="2 3">
    <name type="scientific">Loofah witches'-broom phytoplasma</name>
    <dbReference type="NCBI Taxonomy" id="35773"/>
    <lineage>
        <taxon>Bacteria</taxon>
        <taxon>Bacillati</taxon>
        <taxon>Mycoplasmatota</taxon>
        <taxon>Mollicutes</taxon>
        <taxon>Acholeplasmatales</taxon>
        <taxon>Acholeplasmataceae</taxon>
        <taxon>Candidatus Phytoplasma</taxon>
        <taxon>16SrVIII (Loofah witches'-broom group)</taxon>
    </lineage>
</organism>
<reference evidence="2" key="1">
    <citation type="submission" date="2020-06" db="EMBL/GenBank/DDBJ databases">
        <title>Complete genome sequence of Candidatus Phytoplasma luffae NCHU2019.</title>
        <authorList>
            <person name="Cho S.-T."/>
            <person name="Tan C.-M."/>
            <person name="Li J.-R."/>
            <person name="Chien Y.-Y."/>
            <person name="Chiu Y.-C."/>
            <person name="Yang J.-Y."/>
            <person name="Kuo C.-H."/>
        </authorList>
    </citation>
    <scope>NUCLEOTIDE SEQUENCE</scope>
    <source>
        <strain evidence="2">NCHU2019</strain>
    </source>
</reference>
<gene>
    <name evidence="2" type="ORF">LFWB_3020</name>
</gene>
<dbReference type="Proteomes" id="UP000672038">
    <property type="component" value="Chromosome"/>
</dbReference>
<evidence type="ECO:0000313" key="3">
    <source>
        <dbReference type="Proteomes" id="UP000672038"/>
    </source>
</evidence>
<dbReference type="RefSeq" id="WP_210954904.1">
    <property type="nucleotide sequence ID" value="NZ_CP054393.1"/>
</dbReference>
<evidence type="ECO:0000313" key="2">
    <source>
        <dbReference type="EMBL" id="QTX02872.1"/>
    </source>
</evidence>
<dbReference type="PROSITE" id="PS51257">
    <property type="entry name" value="PROKAR_LIPOPROTEIN"/>
    <property type="match status" value="1"/>
</dbReference>
<name>A0A975ILX0_LOWBP</name>
<dbReference type="EMBL" id="CP054393">
    <property type="protein sequence ID" value="QTX02872.1"/>
    <property type="molecule type" value="Genomic_DNA"/>
</dbReference>
<dbReference type="InterPro" id="IPR021970">
    <property type="entry name" value="SVM_signal"/>
</dbReference>
<evidence type="ECO:0000259" key="1">
    <source>
        <dbReference type="Pfam" id="PF12113"/>
    </source>
</evidence>
<dbReference type="Pfam" id="PF12113">
    <property type="entry name" value="SVM_signal"/>
    <property type="match status" value="1"/>
</dbReference>
<sequence>MIQVKNKLHLLPFFLISCLGLLFITSNNPVMAIPNEEFINNTRIVNVNISNINVLKNHEAFKQYFDFTINGPCYNGNIADFAIMWKIKTPPHNLLGVFFDNGTRSDEDNQYTLEELKQMGNGAQNMYIFWQYKEK</sequence>
<keyword evidence="3" id="KW-1185">Reference proteome</keyword>
<protein>
    <submittedName>
        <fullName evidence="2">Secreted protein, SAP05-like</fullName>
    </submittedName>
</protein>
<dbReference type="KEGG" id="pluf:LFWB_3020"/>
<dbReference type="AlphaFoldDB" id="A0A975ILX0"/>
<feature type="domain" description="Sequence-variable mosaic (SVM) signal sequence" evidence="1">
    <location>
        <begin position="1"/>
        <end position="32"/>
    </location>
</feature>
<proteinExistence type="predicted"/>
<accession>A0A975ILX0</accession>